<dbReference type="Pfam" id="PF00128">
    <property type="entry name" value="Alpha-amylase"/>
    <property type="match status" value="1"/>
</dbReference>
<keyword evidence="6 10" id="KW-0328">Glycosyltransferase</keyword>
<keyword evidence="7 10" id="KW-0808">Transferase</keyword>
<dbReference type="NCBIfam" id="TIGR01515">
    <property type="entry name" value="branching_enzym"/>
    <property type="match status" value="1"/>
</dbReference>
<proteinExistence type="inferred from homology"/>
<dbReference type="GO" id="GO:0004553">
    <property type="term" value="F:hydrolase activity, hydrolyzing O-glycosyl compounds"/>
    <property type="evidence" value="ECO:0007669"/>
    <property type="project" value="InterPro"/>
</dbReference>
<comment type="pathway">
    <text evidence="3 10">Glycan biosynthesis; glycogen biosynthesis.</text>
</comment>
<evidence type="ECO:0000256" key="5">
    <source>
        <dbReference type="ARBA" id="ARBA00022600"/>
    </source>
</evidence>
<dbReference type="SUPFAM" id="SSF51445">
    <property type="entry name" value="(Trans)glycosidases"/>
    <property type="match status" value="1"/>
</dbReference>
<comment type="caution">
    <text evidence="13">The sequence shown here is derived from an EMBL/GenBank/DDBJ whole genome shotgun (WGS) entry which is preliminary data.</text>
</comment>
<dbReference type="Pfam" id="PF02922">
    <property type="entry name" value="CBM_48"/>
    <property type="match status" value="1"/>
</dbReference>
<dbReference type="Proteomes" id="UP000177701">
    <property type="component" value="Unassembled WGS sequence"/>
</dbReference>
<organism evidence="13 14">
    <name type="scientific">Candidatus Sediminicultor quintus</name>
    <dbReference type="NCBI Taxonomy" id="1797291"/>
    <lineage>
        <taxon>Bacteria</taxon>
        <taxon>Pseudomonadati</taxon>
        <taxon>Atribacterota</taxon>
        <taxon>Candidatus Phoenicimicrobiia</taxon>
        <taxon>Candidatus Pheonicimicrobiales</taxon>
        <taxon>Candidatus Phoenicimicrobiaceae</taxon>
        <taxon>Candidatus Sediminicultor</taxon>
    </lineage>
</organism>
<dbReference type="AlphaFoldDB" id="A0A1F5AA13"/>
<dbReference type="GO" id="GO:0003844">
    <property type="term" value="F:1,4-alpha-glucan branching enzyme activity"/>
    <property type="evidence" value="ECO:0007669"/>
    <property type="project" value="UniProtKB-UniRule"/>
</dbReference>
<evidence type="ECO:0000256" key="4">
    <source>
        <dbReference type="ARBA" id="ARBA00009000"/>
    </source>
</evidence>
<keyword evidence="5 10" id="KW-0321">Glycogen metabolism</keyword>
<dbReference type="InterPro" id="IPR013783">
    <property type="entry name" value="Ig-like_fold"/>
</dbReference>
<dbReference type="Pfam" id="PF02806">
    <property type="entry name" value="Alpha-amylase_C"/>
    <property type="match status" value="1"/>
</dbReference>
<feature type="active site" description="Proton donor" evidence="10 11">
    <location>
        <position position="377"/>
    </location>
</feature>
<dbReference type="PANTHER" id="PTHR43651:SF3">
    <property type="entry name" value="1,4-ALPHA-GLUCAN-BRANCHING ENZYME"/>
    <property type="match status" value="1"/>
</dbReference>
<evidence type="ECO:0000256" key="6">
    <source>
        <dbReference type="ARBA" id="ARBA00022676"/>
    </source>
</evidence>
<dbReference type="STRING" id="1797291.A2V47_02490"/>
<dbReference type="HAMAP" id="MF_00685">
    <property type="entry name" value="GlgB"/>
    <property type="match status" value="1"/>
</dbReference>
<evidence type="ECO:0000259" key="12">
    <source>
        <dbReference type="SMART" id="SM00642"/>
    </source>
</evidence>
<evidence type="ECO:0000256" key="8">
    <source>
        <dbReference type="ARBA" id="ARBA00023056"/>
    </source>
</evidence>
<comment type="subunit">
    <text evidence="10">Monomer.</text>
</comment>
<evidence type="ECO:0000313" key="13">
    <source>
        <dbReference type="EMBL" id="OGD15391.1"/>
    </source>
</evidence>
<comment type="catalytic activity">
    <reaction evidence="1 10">
        <text>Transfers a segment of a (1-&gt;4)-alpha-D-glucan chain to a primary hydroxy group in a similar glucan chain.</text>
        <dbReference type="EC" id="2.4.1.18"/>
    </reaction>
</comment>
<feature type="active site" description="Nucleophile" evidence="10 11">
    <location>
        <position position="324"/>
    </location>
</feature>
<evidence type="ECO:0000256" key="7">
    <source>
        <dbReference type="ARBA" id="ARBA00022679"/>
    </source>
</evidence>
<dbReference type="InterPro" id="IPR017853">
    <property type="entry name" value="GH"/>
</dbReference>
<dbReference type="NCBIfam" id="NF003811">
    <property type="entry name" value="PRK05402.1"/>
    <property type="match status" value="1"/>
</dbReference>
<dbReference type="Gene3D" id="2.60.40.1180">
    <property type="entry name" value="Golgi alpha-mannosidase II"/>
    <property type="match status" value="1"/>
</dbReference>
<evidence type="ECO:0000256" key="10">
    <source>
        <dbReference type="HAMAP-Rule" id="MF_00685"/>
    </source>
</evidence>
<dbReference type="FunFam" id="3.20.20.80:FF:000003">
    <property type="entry name" value="1,4-alpha-glucan branching enzyme GlgB"/>
    <property type="match status" value="1"/>
</dbReference>
<dbReference type="InterPro" id="IPR006047">
    <property type="entry name" value="GH13_cat_dom"/>
</dbReference>
<dbReference type="PANTHER" id="PTHR43651">
    <property type="entry name" value="1,4-ALPHA-GLUCAN-BRANCHING ENZYME"/>
    <property type="match status" value="1"/>
</dbReference>
<evidence type="ECO:0000256" key="9">
    <source>
        <dbReference type="ARBA" id="ARBA00023277"/>
    </source>
</evidence>
<keyword evidence="9 10" id="KW-0119">Carbohydrate metabolism</keyword>
<protein>
    <recommendedName>
        <fullName evidence="10">1,4-alpha-glucan branching enzyme GlgB</fullName>
        <ecNumber evidence="10">2.4.1.18</ecNumber>
    </recommendedName>
    <alternativeName>
        <fullName evidence="10">1,4-alpha-D-glucan:1,4-alpha-D-glucan 6-glucosyl-transferase</fullName>
    </alternativeName>
    <alternativeName>
        <fullName evidence="10">Alpha-(1-&gt;4)-glucan branching enzyme</fullName>
    </alternativeName>
    <alternativeName>
        <fullName evidence="10">Glycogen branching enzyme</fullName>
        <shortName evidence="10">BE</shortName>
    </alternativeName>
</protein>
<dbReference type="UniPathway" id="UPA00164"/>
<reference evidence="13 14" key="1">
    <citation type="journal article" date="2016" name="Nat. Commun.">
        <title>Thousands of microbial genomes shed light on interconnected biogeochemical processes in an aquifer system.</title>
        <authorList>
            <person name="Anantharaman K."/>
            <person name="Brown C.T."/>
            <person name="Hug L.A."/>
            <person name="Sharon I."/>
            <person name="Castelle C.J."/>
            <person name="Probst A.J."/>
            <person name="Thomas B.C."/>
            <person name="Singh A."/>
            <person name="Wilkins M.J."/>
            <person name="Karaoz U."/>
            <person name="Brodie E.L."/>
            <person name="Williams K.H."/>
            <person name="Hubbard S.S."/>
            <person name="Banfield J.F."/>
        </authorList>
    </citation>
    <scope>NUCLEOTIDE SEQUENCE [LARGE SCALE GENOMIC DNA]</scope>
</reference>
<dbReference type="SMART" id="SM00642">
    <property type="entry name" value="Aamy"/>
    <property type="match status" value="1"/>
</dbReference>
<dbReference type="GO" id="GO:0005978">
    <property type="term" value="P:glycogen biosynthetic process"/>
    <property type="evidence" value="ECO:0007669"/>
    <property type="project" value="UniProtKB-UniRule"/>
</dbReference>
<dbReference type="InterPro" id="IPR013780">
    <property type="entry name" value="Glyco_hydro_b"/>
</dbReference>
<accession>A0A1F5AA13</accession>
<dbReference type="NCBIfam" id="NF008967">
    <property type="entry name" value="PRK12313.1"/>
    <property type="match status" value="1"/>
</dbReference>
<dbReference type="SUPFAM" id="SSF51011">
    <property type="entry name" value="Glycosyl hydrolase domain"/>
    <property type="match status" value="1"/>
</dbReference>
<dbReference type="EMBL" id="MEYH01000057">
    <property type="protein sequence ID" value="OGD15391.1"/>
    <property type="molecule type" value="Genomic_DNA"/>
</dbReference>
<dbReference type="Gene3D" id="3.20.20.80">
    <property type="entry name" value="Glycosidases"/>
    <property type="match status" value="1"/>
</dbReference>
<feature type="domain" description="Glycosyl hydrolase family 13 catalytic" evidence="12">
    <location>
        <begin position="165"/>
        <end position="560"/>
    </location>
</feature>
<dbReference type="InterPro" id="IPR004193">
    <property type="entry name" value="Glyco_hydro_13_N"/>
</dbReference>
<comment type="function">
    <text evidence="2 10">Catalyzes the formation of the alpha-1,6-glucosidic linkages in glycogen by scission of a 1,4-alpha-linked oligosaccharide from growing alpha-1,4-glucan chains and the subsequent attachment of the oligosaccharide to the alpha-1,6 position.</text>
</comment>
<evidence type="ECO:0000313" key="14">
    <source>
        <dbReference type="Proteomes" id="UP000177701"/>
    </source>
</evidence>
<dbReference type="FunFam" id="2.60.40.1180:FF:000002">
    <property type="entry name" value="1,4-alpha-glucan branching enzyme GlgB"/>
    <property type="match status" value="1"/>
</dbReference>
<comment type="similarity">
    <text evidence="4 10">Belongs to the glycosyl hydrolase 13 family. GlgB subfamily.</text>
</comment>
<dbReference type="PIRSF" id="PIRSF000463">
    <property type="entry name" value="GlgB"/>
    <property type="match status" value="1"/>
</dbReference>
<dbReference type="InterPro" id="IPR014756">
    <property type="entry name" value="Ig_E-set"/>
</dbReference>
<dbReference type="InterPro" id="IPR006407">
    <property type="entry name" value="GlgB"/>
</dbReference>
<dbReference type="CDD" id="cd02855">
    <property type="entry name" value="E_set_GBE_prok_N"/>
    <property type="match status" value="1"/>
</dbReference>
<evidence type="ECO:0000256" key="1">
    <source>
        <dbReference type="ARBA" id="ARBA00000826"/>
    </source>
</evidence>
<dbReference type="SUPFAM" id="SSF81296">
    <property type="entry name" value="E set domains"/>
    <property type="match status" value="1"/>
</dbReference>
<keyword evidence="8 10" id="KW-0320">Glycogen biosynthesis</keyword>
<sequence>MKKKKKNKSHQMEYFSLFSKDDIYLHQEGTHYRLYEKLGAHLIKFKEKEGVYFAIWAPNAESIAVIGDFNQWQSNAHLLKQIHLGSGIWEGFISEIKKGMRYKFHIKSRHRSYQVDKGDPFAFYWEKPPQTASIIWDLDYHWQDQTWMSHRKEYNGLNQPFSVYEVHLGSWRQQLDSTNGSLDYRKLAPILTDYMKQTGFTHVELLPIMEHPFYGSWGYQTLGYFAPTSRYGSPQDFMYFVEYLHQQGIGVILDWVPSHFPGDEYGLVYFDGTHLYEHADLQKGFHPDWHSYIFNYGRNEVKEFLISSALFWLEKYHIDGLRVDAVASMLYLDYSRKEGEWIPNQFGGRENLEAIDFIKKLNEVIYQNFPDVQTIAEESTAWPMVSRPLYLGGLGFGMKWNMGWMHDTLSYFSEDPLFRKYHHQQLTFSLLYAFNENFVSSLSHDEVTHGKKSLLEKMPGDDWKKFANLRLLFGYMFAHPGKQLLFMGGEFAQRKEWDHDTSLDWHLLDYPPHQGIFNWIKDLNYFYKNEKALFQFDFEARGFEWINANDLEHSVLIFLRKGEKKDDQVLVVCNFVPVPWYHYRVGVTSKGIWEERLNSDAITYGGSGQGNLGSVKTTPIPIHGKDYSLSLTLPPLGILFLKNRESLIRSK</sequence>
<gene>
    <name evidence="10" type="primary">glgB</name>
    <name evidence="13" type="ORF">A2V47_02490</name>
</gene>
<dbReference type="InterPro" id="IPR037439">
    <property type="entry name" value="Branching_enzy"/>
</dbReference>
<evidence type="ECO:0000256" key="11">
    <source>
        <dbReference type="PIRSR" id="PIRSR000463-1"/>
    </source>
</evidence>
<name>A0A1F5AA13_9BACT</name>
<dbReference type="GO" id="GO:0005829">
    <property type="term" value="C:cytosol"/>
    <property type="evidence" value="ECO:0007669"/>
    <property type="project" value="TreeGrafter"/>
</dbReference>
<dbReference type="EC" id="2.4.1.18" evidence="10"/>
<evidence type="ECO:0000256" key="3">
    <source>
        <dbReference type="ARBA" id="ARBA00004964"/>
    </source>
</evidence>
<dbReference type="CDD" id="cd11322">
    <property type="entry name" value="AmyAc_Glg_BE"/>
    <property type="match status" value="1"/>
</dbReference>
<dbReference type="Gene3D" id="2.60.40.10">
    <property type="entry name" value="Immunoglobulins"/>
    <property type="match status" value="1"/>
</dbReference>
<evidence type="ECO:0000256" key="2">
    <source>
        <dbReference type="ARBA" id="ARBA00002953"/>
    </source>
</evidence>
<dbReference type="InterPro" id="IPR044143">
    <property type="entry name" value="GlgB_N_E_set_prok"/>
</dbReference>
<dbReference type="GO" id="GO:0043169">
    <property type="term" value="F:cation binding"/>
    <property type="evidence" value="ECO:0007669"/>
    <property type="project" value="InterPro"/>
</dbReference>
<dbReference type="InterPro" id="IPR006048">
    <property type="entry name" value="A-amylase/branching_C"/>
</dbReference>